<comment type="caution">
    <text evidence="4">The sequence shown here is derived from an EMBL/GenBank/DDBJ whole genome shotgun (WGS) entry which is preliminary data.</text>
</comment>
<dbReference type="PANTHER" id="PTHR34220:SF7">
    <property type="entry name" value="SENSOR HISTIDINE KINASE YPDA"/>
    <property type="match status" value="1"/>
</dbReference>
<feature type="transmembrane region" description="Helical" evidence="1">
    <location>
        <begin position="12"/>
        <end position="30"/>
    </location>
</feature>
<dbReference type="SUPFAM" id="SSF55874">
    <property type="entry name" value="ATPase domain of HSP90 chaperone/DNA topoisomerase II/histidine kinase"/>
    <property type="match status" value="1"/>
</dbReference>
<dbReference type="PANTHER" id="PTHR34220">
    <property type="entry name" value="SENSOR HISTIDINE KINASE YPDA"/>
    <property type="match status" value="1"/>
</dbReference>
<dbReference type="EMBL" id="JACHCA010000002">
    <property type="protein sequence ID" value="MBB6126689.1"/>
    <property type="molecule type" value="Genomic_DNA"/>
</dbReference>
<evidence type="ECO:0000256" key="1">
    <source>
        <dbReference type="SAM" id="Phobius"/>
    </source>
</evidence>
<keyword evidence="1" id="KW-1133">Transmembrane helix</keyword>
<evidence type="ECO:0000313" key="4">
    <source>
        <dbReference type="EMBL" id="MBB6126689.1"/>
    </source>
</evidence>
<dbReference type="Pfam" id="PF06580">
    <property type="entry name" value="His_kinase"/>
    <property type="match status" value="1"/>
</dbReference>
<keyword evidence="4" id="KW-0808">Transferase</keyword>
<dbReference type="RefSeq" id="WP_175614125.1">
    <property type="nucleotide sequence ID" value="NZ_FTMG01000008.1"/>
</dbReference>
<proteinExistence type="predicted"/>
<dbReference type="Gene3D" id="3.30.565.10">
    <property type="entry name" value="Histidine kinase-like ATPase, C-terminal domain"/>
    <property type="match status" value="1"/>
</dbReference>
<keyword evidence="1" id="KW-0472">Membrane</keyword>
<dbReference type="InterPro" id="IPR036890">
    <property type="entry name" value="HATPase_C_sf"/>
</dbReference>
<dbReference type="Proteomes" id="UP000548326">
    <property type="component" value="Unassembled WGS sequence"/>
</dbReference>
<evidence type="ECO:0000313" key="3">
    <source>
        <dbReference type="EMBL" id="MBB6109975.1"/>
    </source>
</evidence>
<sequence>MPSLSNDRTRDVFFNLTGSAFISVFIYIIIHNIQINITLQKSRLENGLLKQAQLRAQLLSLQQQVSPHFLFNSLSTLKTIAPDHETKTYVIQLANVYRYLLNFNEHHLASVKDEIAFMKSYLYILQERFEHALQISINVPDEFLSYYIPPLSLQLLIENAIKHNIISPEQPLHIRIYTDQTPALTIENSYQPKISVEESTGKGLQNIKDRYQLLSGKQIEVYNDDDLFTVTLPLLLS</sequence>
<reference evidence="5 6" key="1">
    <citation type="submission" date="2020-08" db="EMBL/GenBank/DDBJ databases">
        <title>Genomic Encyclopedia of Type Strains, Phase IV (KMG-V): Genome sequencing to study the core and pangenomes of soil and plant-associated prokaryotes.</title>
        <authorList>
            <person name="Whitman W."/>
        </authorList>
    </citation>
    <scope>NUCLEOTIDE SEQUENCE [LARGE SCALE GENOMIC DNA]</scope>
    <source>
        <strain evidence="3 5">ANJLi2</strain>
        <strain evidence="4 6">MP601</strain>
    </source>
</reference>
<name>A0A841J667_9SPHI</name>
<evidence type="ECO:0000313" key="6">
    <source>
        <dbReference type="Proteomes" id="UP000548326"/>
    </source>
</evidence>
<dbReference type="AlphaFoldDB" id="A0A841J667"/>
<keyword evidence="4" id="KW-0418">Kinase</keyword>
<dbReference type="InterPro" id="IPR050640">
    <property type="entry name" value="Bact_2-comp_sensor_kinase"/>
</dbReference>
<accession>A0A841J667</accession>
<gene>
    <name evidence="4" type="ORF">HDF22_000794</name>
    <name evidence="3" type="ORF">HDF23_002731</name>
</gene>
<evidence type="ECO:0000313" key="5">
    <source>
        <dbReference type="Proteomes" id="UP000541583"/>
    </source>
</evidence>
<evidence type="ECO:0000259" key="2">
    <source>
        <dbReference type="Pfam" id="PF06580"/>
    </source>
</evidence>
<protein>
    <submittedName>
        <fullName evidence="4">LytS/YehU family sensor histidine kinase</fullName>
    </submittedName>
</protein>
<dbReference type="GO" id="GO:0016020">
    <property type="term" value="C:membrane"/>
    <property type="evidence" value="ECO:0007669"/>
    <property type="project" value="InterPro"/>
</dbReference>
<dbReference type="GO" id="GO:0000155">
    <property type="term" value="F:phosphorelay sensor kinase activity"/>
    <property type="evidence" value="ECO:0007669"/>
    <property type="project" value="InterPro"/>
</dbReference>
<dbReference type="EMBL" id="JACHCB010000006">
    <property type="protein sequence ID" value="MBB6109975.1"/>
    <property type="molecule type" value="Genomic_DNA"/>
</dbReference>
<organism evidence="4 6">
    <name type="scientific">Mucilaginibacter lappiensis</name>
    <dbReference type="NCBI Taxonomy" id="354630"/>
    <lineage>
        <taxon>Bacteria</taxon>
        <taxon>Pseudomonadati</taxon>
        <taxon>Bacteroidota</taxon>
        <taxon>Sphingobacteriia</taxon>
        <taxon>Sphingobacteriales</taxon>
        <taxon>Sphingobacteriaceae</taxon>
        <taxon>Mucilaginibacter</taxon>
    </lineage>
</organism>
<dbReference type="Proteomes" id="UP000541583">
    <property type="component" value="Unassembled WGS sequence"/>
</dbReference>
<feature type="domain" description="Signal transduction histidine kinase internal region" evidence="2">
    <location>
        <begin position="56"/>
        <end position="132"/>
    </location>
</feature>
<keyword evidence="1" id="KW-0812">Transmembrane</keyword>
<dbReference type="InterPro" id="IPR010559">
    <property type="entry name" value="Sig_transdc_His_kin_internal"/>
</dbReference>
<keyword evidence="5" id="KW-1185">Reference proteome</keyword>